<dbReference type="GO" id="GO:0043565">
    <property type="term" value="F:sequence-specific DNA binding"/>
    <property type="evidence" value="ECO:0007669"/>
    <property type="project" value="TreeGrafter"/>
</dbReference>
<evidence type="ECO:0000313" key="2">
    <source>
        <dbReference type="Proteomes" id="UP000186594"/>
    </source>
</evidence>
<dbReference type="InterPro" id="IPR018818">
    <property type="entry name" value="Stb3"/>
</dbReference>
<dbReference type="PANTHER" id="PTHR28164:SF1">
    <property type="entry name" value="PROTEIN STB3"/>
    <property type="match status" value="1"/>
</dbReference>
<dbReference type="PANTHER" id="PTHR28164">
    <property type="entry name" value="PROTEIN STB3"/>
    <property type="match status" value="1"/>
</dbReference>
<sequence length="223" mass="24267">MASPIPVPHIAYQDRFSAASAALALVAAAPVAIPSRDPLPPNRSSALDDDDIDISPLLDSPSITASQLSTHYLPTLLASRGAMAIRHIAGHLNSMIPGFAELPPQKQRRIITKALESRKGEKFEKIGWGRWAAIGVNGPTSSYTGGKNPQRQSSSLESQFIPDLMMSEDEEVPIEDEEDVDMVTDDEDWNRLGFWDHEVTRRKEETAAQALVILGTSIPSSSL</sequence>
<organism evidence="1 2">
    <name type="scientific">Neolecta irregularis (strain DAH-3)</name>
    <dbReference type="NCBI Taxonomy" id="1198029"/>
    <lineage>
        <taxon>Eukaryota</taxon>
        <taxon>Fungi</taxon>
        <taxon>Dikarya</taxon>
        <taxon>Ascomycota</taxon>
        <taxon>Taphrinomycotina</taxon>
        <taxon>Neolectales</taxon>
        <taxon>Neolectaceae</taxon>
        <taxon>Neolecta</taxon>
    </lineage>
</organism>
<keyword evidence="2" id="KW-1185">Reference proteome</keyword>
<dbReference type="GO" id="GO:0000432">
    <property type="term" value="P:positive regulation of transcription from RNA polymerase II promoter by glucose"/>
    <property type="evidence" value="ECO:0007669"/>
    <property type="project" value="TreeGrafter"/>
</dbReference>
<dbReference type="AlphaFoldDB" id="A0A1U7LV14"/>
<proteinExistence type="predicted"/>
<dbReference type="Proteomes" id="UP000186594">
    <property type="component" value="Unassembled WGS sequence"/>
</dbReference>
<gene>
    <name evidence="1" type="ORF">NEOLI_003368</name>
</gene>
<dbReference type="OrthoDB" id="5391991at2759"/>
<protein>
    <submittedName>
        <fullName evidence="1">Protein STB3</fullName>
    </submittedName>
</protein>
<comment type="caution">
    <text evidence="1">The sequence shown here is derived from an EMBL/GenBank/DDBJ whole genome shotgun (WGS) entry which is preliminary data.</text>
</comment>
<dbReference type="GO" id="GO:0005634">
    <property type="term" value="C:nucleus"/>
    <property type="evidence" value="ECO:0007669"/>
    <property type="project" value="TreeGrafter"/>
</dbReference>
<name>A0A1U7LV14_NEOID</name>
<evidence type="ECO:0000313" key="1">
    <source>
        <dbReference type="EMBL" id="OLL26484.1"/>
    </source>
</evidence>
<dbReference type="STRING" id="1198029.A0A1U7LV14"/>
<dbReference type="EMBL" id="LXFE01000177">
    <property type="protein sequence ID" value="OLL26484.1"/>
    <property type="molecule type" value="Genomic_DNA"/>
</dbReference>
<dbReference type="Pfam" id="PF10330">
    <property type="entry name" value="Stb3"/>
    <property type="match status" value="1"/>
</dbReference>
<reference evidence="1 2" key="1">
    <citation type="submission" date="2016-04" db="EMBL/GenBank/DDBJ databases">
        <title>Evolutionary innovation and constraint leading to complex multicellularity in the Ascomycota.</title>
        <authorList>
            <person name="Cisse O."/>
            <person name="Nguyen A."/>
            <person name="Hewitt D.A."/>
            <person name="Jedd G."/>
            <person name="Stajich J.E."/>
        </authorList>
    </citation>
    <scope>NUCLEOTIDE SEQUENCE [LARGE SCALE GENOMIC DNA]</scope>
    <source>
        <strain evidence="1 2">DAH-3</strain>
    </source>
</reference>
<accession>A0A1U7LV14</accession>